<feature type="compositionally biased region" description="Basic and acidic residues" evidence="1">
    <location>
        <begin position="157"/>
        <end position="167"/>
    </location>
</feature>
<dbReference type="InterPro" id="IPR040256">
    <property type="entry name" value="At4g02000-like"/>
</dbReference>
<protein>
    <recommendedName>
        <fullName evidence="2">Zinc knuckle CX2CX4HX4C domain-containing protein</fullName>
    </recommendedName>
</protein>
<feature type="compositionally biased region" description="Basic and acidic residues" evidence="1">
    <location>
        <begin position="447"/>
        <end position="457"/>
    </location>
</feature>
<feature type="domain" description="Zinc knuckle CX2CX4HX4C" evidence="2">
    <location>
        <begin position="607"/>
        <end position="652"/>
    </location>
</feature>
<comment type="caution">
    <text evidence="3">The sequence shown here is derived from an EMBL/GenBank/DDBJ whole genome shotgun (WGS) entry which is preliminary data.</text>
</comment>
<evidence type="ECO:0000259" key="2">
    <source>
        <dbReference type="Pfam" id="PF14392"/>
    </source>
</evidence>
<organism evidence="3 4">
    <name type="scientific">Brassica napus</name>
    <name type="common">Rape</name>
    <dbReference type="NCBI Taxonomy" id="3708"/>
    <lineage>
        <taxon>Eukaryota</taxon>
        <taxon>Viridiplantae</taxon>
        <taxon>Streptophyta</taxon>
        <taxon>Embryophyta</taxon>
        <taxon>Tracheophyta</taxon>
        <taxon>Spermatophyta</taxon>
        <taxon>Magnoliopsida</taxon>
        <taxon>eudicotyledons</taxon>
        <taxon>Gunneridae</taxon>
        <taxon>Pentapetalae</taxon>
        <taxon>rosids</taxon>
        <taxon>malvids</taxon>
        <taxon>Brassicales</taxon>
        <taxon>Brassicaceae</taxon>
        <taxon>Brassiceae</taxon>
        <taxon>Brassica</taxon>
    </lineage>
</organism>
<feature type="region of interest" description="Disordered" evidence="1">
    <location>
        <begin position="982"/>
        <end position="1083"/>
    </location>
</feature>
<evidence type="ECO:0000256" key="1">
    <source>
        <dbReference type="SAM" id="MobiDB-lite"/>
    </source>
</evidence>
<feature type="non-terminal residue" evidence="3">
    <location>
        <position position="1102"/>
    </location>
</feature>
<dbReference type="EMBL" id="JAGKQM010000011">
    <property type="protein sequence ID" value="KAH0903696.1"/>
    <property type="molecule type" value="Genomic_DNA"/>
</dbReference>
<keyword evidence="4" id="KW-1185">Reference proteome</keyword>
<dbReference type="Gene3D" id="3.60.70.12">
    <property type="entry name" value="L-amino peptidase D-ALA esterase/amidase"/>
    <property type="match status" value="1"/>
</dbReference>
<dbReference type="PANTHER" id="PTHR31286:SF178">
    <property type="entry name" value="DUF4283 DOMAIN-CONTAINING PROTEIN"/>
    <property type="match status" value="1"/>
</dbReference>
<feature type="compositionally biased region" description="Basic and acidic residues" evidence="1">
    <location>
        <begin position="710"/>
        <end position="732"/>
    </location>
</feature>
<dbReference type="InterPro" id="IPR016117">
    <property type="entry name" value="ArgJ-like_dom_sf"/>
</dbReference>
<evidence type="ECO:0000313" key="3">
    <source>
        <dbReference type="EMBL" id="KAH0903696.1"/>
    </source>
</evidence>
<dbReference type="Proteomes" id="UP000824890">
    <property type="component" value="Unassembled WGS sequence"/>
</dbReference>
<accession>A0ABQ8BHK6</accession>
<proteinExistence type="predicted"/>
<feature type="compositionally biased region" description="Basic and acidic residues" evidence="1">
    <location>
        <begin position="396"/>
        <end position="420"/>
    </location>
</feature>
<feature type="region of interest" description="Disordered" evidence="1">
    <location>
        <begin position="79"/>
        <end position="233"/>
    </location>
</feature>
<feature type="region of interest" description="Disordered" evidence="1">
    <location>
        <begin position="381"/>
        <end position="457"/>
    </location>
</feature>
<sequence>MCRLDIEDDEIIKLPECDIEAAVERRFGFPNGDIGRVTFVYDGLHRYCFNYKHISHDENSCPLLMEKEREHRRLQRLDQNINSEMNLQLEPPRGANENRTRRPISPPNDRHVRSNLPLRFRMEEGREEKRQRHAHHGLKDHPNSYYGVSKKSSNHRYPRESGRDAGRRTNVLNRIEQPQEPRDSGSMPRHNSSLNHNARVRNGSRDHRNHTSSYQREWRPHTHLGTHHNGEHRNSAIRASGESGLSGSLLDSQRTISENLNGLEAGRCITVNRQAQNSFITLAHLSIREPDEHIQSTVARYVAPEPRKSPPRVEANKDLNDMEIDKVDEAALEAMVLTEDDLENLEKSVKEFEGLEMDDEMIDKDDLLGETPDRDAEKIDALTQLSPVHAEDQEERLDGRNKSTDRKKSNVTTSRKDKTAARNFDTEITVPAQDPKPKGVLKRRVPKSPDAKDASWKEDDARYGGGFVMENEDGSTMFELYGVSSARIESVHSGNNHRRGVAGGVTAAGMYAGFRASGKKPNLALVTCDVGAVAAGVFTMNVVAAPVVYCKKVLGSSESVDKALVSRLLVRVCVAAGAMEKSLCLDNILGSLTLDSKRAKIQVSINVDNPLQFERRFGFPNGDIGRITFVYDGLHRYCFNCKHISHDENSCPLLTEKEREHMRLQRLDQNINSEKNLQLEPPRGANENRTKRPRSPTNDRNIRSNLPLRFRMEEGREEKRQCHAHHGLKDHPNSYYGVSKKSSNHRYPRESGRDAGRRTNVLNRIEQPQEPRDSGSMPRHNSSLNHNARVRNGSRDHRNHTSSYQREWRPHTHLGTHHNGEHRNSAIRASGESGLSGSLLDSQRTISENLNDLEAGKGIATATPTSKEKDRQARNSFITLAPLSIHEPNERIQSTVARYVAPEPRKSLPRVEANKDLNDMEIDKVDEAALEAMVLTEDDLENLEKSVKEFEGLEMDDEMIDKDDLLGETPDRDAEQIYALTQLSPVHAEDQEEPQDGRNKSTDRKRSNVTTSRKDKTAARNFDTEITVPAQDPKPKGVLKRRVPKSPDAKETTSWCVAQISPDAPEVNESSMIPEPQYIPPRRPFCRIDASWKEDDARYGGG</sequence>
<gene>
    <name evidence="3" type="ORF">HID58_043199</name>
</gene>
<feature type="domain" description="Zinc knuckle CX2CX4HX4C" evidence="2">
    <location>
        <begin position="24"/>
        <end position="62"/>
    </location>
</feature>
<feature type="compositionally biased region" description="Basic and acidic residues" evidence="1">
    <location>
        <begin position="747"/>
        <end position="757"/>
    </location>
</feature>
<dbReference type="InterPro" id="IPR025836">
    <property type="entry name" value="Zn_knuckle_CX2CX4HX4C"/>
</dbReference>
<evidence type="ECO:0000313" key="4">
    <source>
        <dbReference type="Proteomes" id="UP000824890"/>
    </source>
</evidence>
<dbReference type="SUPFAM" id="SSF56266">
    <property type="entry name" value="DmpA/ArgJ-like"/>
    <property type="match status" value="1"/>
</dbReference>
<reference evidence="3 4" key="1">
    <citation type="submission" date="2021-05" db="EMBL/GenBank/DDBJ databases">
        <title>Genome Assembly of Synthetic Allotetraploid Brassica napus Reveals Homoeologous Exchanges between Subgenomes.</title>
        <authorList>
            <person name="Davis J.T."/>
        </authorList>
    </citation>
    <scope>NUCLEOTIDE SEQUENCE [LARGE SCALE GENOMIC DNA]</scope>
    <source>
        <strain evidence="4">cv. Da-Ae</strain>
        <tissue evidence="3">Seedling</tissue>
    </source>
</reference>
<name>A0ABQ8BHK6_BRANA</name>
<dbReference type="PANTHER" id="PTHR31286">
    <property type="entry name" value="GLYCINE-RICH CELL WALL STRUCTURAL PROTEIN 1.8-LIKE"/>
    <property type="match status" value="1"/>
</dbReference>
<dbReference type="Pfam" id="PF14392">
    <property type="entry name" value="zf-CCHC_4"/>
    <property type="match status" value="2"/>
</dbReference>
<feature type="compositionally biased region" description="Basic and acidic residues" evidence="1">
    <location>
        <begin position="120"/>
        <end position="130"/>
    </location>
</feature>
<feature type="compositionally biased region" description="Basic and acidic residues" evidence="1">
    <location>
        <begin position="995"/>
        <end position="1018"/>
    </location>
</feature>
<feature type="region of interest" description="Disordered" evidence="1">
    <location>
        <begin position="668"/>
        <end position="823"/>
    </location>
</feature>